<keyword evidence="6 7" id="KW-0326">Glycosidase</keyword>
<gene>
    <name evidence="10" type="primary">LOC109475680</name>
</gene>
<comment type="similarity">
    <text evidence="2 7">Belongs to the glycosyl hydrolase 37 family.</text>
</comment>
<dbReference type="PANTHER" id="PTHR23403:SF1">
    <property type="entry name" value="TREHALASE"/>
    <property type="match status" value="1"/>
</dbReference>
<evidence type="ECO:0000256" key="1">
    <source>
        <dbReference type="ARBA" id="ARBA00001576"/>
    </source>
</evidence>
<keyword evidence="8" id="KW-0732">Signal</keyword>
<evidence type="ECO:0000256" key="5">
    <source>
        <dbReference type="ARBA" id="ARBA00022801"/>
    </source>
</evidence>
<feature type="signal peptide" evidence="8">
    <location>
        <begin position="1"/>
        <end position="23"/>
    </location>
</feature>
<dbReference type="Pfam" id="PF01204">
    <property type="entry name" value="Trehalase"/>
    <property type="match status" value="1"/>
</dbReference>
<evidence type="ECO:0000256" key="3">
    <source>
        <dbReference type="ARBA" id="ARBA00012757"/>
    </source>
</evidence>
<dbReference type="GO" id="GO:0004555">
    <property type="term" value="F:alpha,alpha-trehalase activity"/>
    <property type="evidence" value="ECO:0007669"/>
    <property type="project" value="UniProtKB-EC"/>
</dbReference>
<keyword evidence="5 7" id="KW-0378">Hydrolase</keyword>
<dbReference type="AlphaFoldDB" id="A0A6P4Z5V9"/>
<dbReference type="Proteomes" id="UP000515135">
    <property type="component" value="Unplaced"/>
</dbReference>
<dbReference type="RefSeq" id="XP_019632003.1">
    <property type="nucleotide sequence ID" value="XM_019776444.1"/>
</dbReference>
<reference evidence="10" key="1">
    <citation type="submission" date="2025-08" db="UniProtKB">
        <authorList>
            <consortium name="RefSeq"/>
        </authorList>
    </citation>
    <scope>IDENTIFICATION</scope>
    <source>
        <tissue evidence="10">Gonad</tissue>
    </source>
</reference>
<dbReference type="Gene3D" id="1.50.10.10">
    <property type="match status" value="1"/>
</dbReference>
<evidence type="ECO:0000256" key="2">
    <source>
        <dbReference type="ARBA" id="ARBA00005615"/>
    </source>
</evidence>
<evidence type="ECO:0000256" key="7">
    <source>
        <dbReference type="RuleBase" id="RU361180"/>
    </source>
</evidence>
<dbReference type="KEGG" id="bbel:109475680"/>
<protein>
    <recommendedName>
        <fullName evidence="4 7">Trehalase</fullName>
        <ecNumber evidence="3 7">3.2.1.28</ecNumber>
    </recommendedName>
    <alternativeName>
        <fullName evidence="7">Alpha-trehalose glucohydrolase</fullName>
    </alternativeName>
</protein>
<dbReference type="PANTHER" id="PTHR23403">
    <property type="entry name" value="TREHALASE"/>
    <property type="match status" value="1"/>
</dbReference>
<name>A0A6P4Z5V9_BRABE</name>
<sequence length="596" mass="67224">MASRWCSPFLMIVSVMFCGKTSAQGGGENLANIAACDSEIYCSGRLLEAVQNAHVFNDSKTFVDMKMKTEQDEILRAFDALAGSGADISSAEVMQGFLDQWFDPPGSEFEVWEPTDWRDSPKFLDNVADSSLREWGRKIHELWKSLGRKVKPDVRDRPHLYSMLYVPYPVIVPGGRFREFYYWDTYWIIRGLLLSEMTESTKGMLSNFAEMVERFGFIPNGGRVYYTRRSQPPVFTLAMRDYLDQTNDTGFVRTMMPLLEMEYNFWMSNRTVTVSGHVLNQYQASIGKSRPESWREDEEVASSLQTGSDPARFHANVATACESGWDFSSRWFEDSANISSISTMDIIPVDLNVFMCACEAALADIFLRLGLGDAAARYQAAVERRRSAIDAVLWSDQQGVWLDYNSATGQHNNRFYASNIFPLYTTCYGDGTAESDIERRVVNYLKRENVLDYPGGVPTSTIHSGEQWDFPNGWPPLQHLVIEGLASSSVGEVQQLARELAQRWINVNYRQFAKTQAMWEKYDVETGEHPGSGGEYDVQVGFGWTNGVVLHLLDKYGHVLRAPPISTAATVVLHRGALILSIIASISTGQLHFECL</sequence>
<dbReference type="PROSITE" id="PS00928">
    <property type="entry name" value="TREHALASE_2"/>
    <property type="match status" value="1"/>
</dbReference>
<accession>A0A6P4Z5V9</accession>
<organism evidence="9 10">
    <name type="scientific">Branchiostoma belcheri</name>
    <name type="common">Amphioxus</name>
    <dbReference type="NCBI Taxonomy" id="7741"/>
    <lineage>
        <taxon>Eukaryota</taxon>
        <taxon>Metazoa</taxon>
        <taxon>Chordata</taxon>
        <taxon>Cephalochordata</taxon>
        <taxon>Leptocardii</taxon>
        <taxon>Amphioxiformes</taxon>
        <taxon>Branchiostomatidae</taxon>
        <taxon>Branchiostoma</taxon>
    </lineage>
</organism>
<dbReference type="InterPro" id="IPR008928">
    <property type="entry name" value="6-hairpin_glycosidase_sf"/>
</dbReference>
<evidence type="ECO:0000256" key="4">
    <source>
        <dbReference type="ARBA" id="ARBA00019905"/>
    </source>
</evidence>
<dbReference type="GeneID" id="109475680"/>
<evidence type="ECO:0000313" key="10">
    <source>
        <dbReference type="RefSeq" id="XP_019632003.1"/>
    </source>
</evidence>
<dbReference type="InterPro" id="IPR012341">
    <property type="entry name" value="6hp_glycosidase-like_sf"/>
</dbReference>
<dbReference type="PRINTS" id="PR00744">
    <property type="entry name" value="GLHYDRLASE37"/>
</dbReference>
<dbReference type="PROSITE" id="PS00927">
    <property type="entry name" value="TREHALASE_1"/>
    <property type="match status" value="1"/>
</dbReference>
<proteinExistence type="inferred from homology"/>
<dbReference type="OrthoDB" id="3542292at2759"/>
<feature type="chain" id="PRO_5027866126" description="Trehalase" evidence="8">
    <location>
        <begin position="24"/>
        <end position="596"/>
    </location>
</feature>
<dbReference type="SUPFAM" id="SSF48208">
    <property type="entry name" value="Six-hairpin glycosidases"/>
    <property type="match status" value="1"/>
</dbReference>
<comment type="catalytic activity">
    <reaction evidence="1 7">
        <text>alpha,alpha-trehalose + H2O = alpha-D-glucose + beta-D-glucose</text>
        <dbReference type="Rhea" id="RHEA:32675"/>
        <dbReference type="ChEBI" id="CHEBI:15377"/>
        <dbReference type="ChEBI" id="CHEBI:15903"/>
        <dbReference type="ChEBI" id="CHEBI:16551"/>
        <dbReference type="ChEBI" id="CHEBI:17925"/>
        <dbReference type="EC" id="3.2.1.28"/>
    </reaction>
</comment>
<dbReference type="InterPro" id="IPR001661">
    <property type="entry name" value="Glyco_hydro_37"/>
</dbReference>
<dbReference type="InterPro" id="IPR018232">
    <property type="entry name" value="Glyco_hydro_37_CS"/>
</dbReference>
<evidence type="ECO:0000256" key="8">
    <source>
        <dbReference type="SAM" id="SignalP"/>
    </source>
</evidence>
<dbReference type="GO" id="GO:0005993">
    <property type="term" value="P:trehalose catabolic process"/>
    <property type="evidence" value="ECO:0007669"/>
    <property type="project" value="TreeGrafter"/>
</dbReference>
<dbReference type="EC" id="3.2.1.28" evidence="3 7"/>
<evidence type="ECO:0000313" key="9">
    <source>
        <dbReference type="Proteomes" id="UP000515135"/>
    </source>
</evidence>
<keyword evidence="9" id="KW-1185">Reference proteome</keyword>
<evidence type="ECO:0000256" key="6">
    <source>
        <dbReference type="ARBA" id="ARBA00023295"/>
    </source>
</evidence>